<keyword evidence="2" id="KW-0863">Zinc-finger</keyword>
<dbReference type="OMA" id="IEATHIY"/>
<dbReference type="CDD" id="cd19670">
    <property type="entry name" value="UBR-box_UBR1_2_3"/>
    <property type="match status" value="1"/>
</dbReference>
<reference evidence="6" key="1">
    <citation type="submission" date="2021-01" db="EMBL/GenBank/DDBJ databases">
        <authorList>
            <consortium name="Genoscope - CEA"/>
            <person name="William W."/>
        </authorList>
    </citation>
    <scope>NUCLEOTIDE SEQUENCE</scope>
</reference>
<gene>
    <name evidence="6" type="ORF">PPRIM_AZ9-3.1.T0910160</name>
</gene>
<sequence>MNNIVKKLIEAAANDNDNKNNMEEKFFAFIFQNNKSFQDWLKLKPRLQSTCGAFISEKELSFQCFTCGKEPTHMFCKNCFVPQLHKDHQCIIDVKNKGLCDCGIKSIISNNGFCSKHNDQIIIRKKQEINKIPIQLQNNITLLFQQLFDSYRSLMKKIKKKNVSNLQITVLALYHYAKHFKDQGSIEILESYQENESIYVLFRSASNLNTLIFKTIEKLIDQRLQYSLFIQQILTNKNLINSKYTIIEKLLRYYIYIEVYQSLNNYRIDKILYQLFIDEEFKACIFSIILKNFSKFWLINQFKTTNWDQVIEKQLQYVDQSIKKNKQKHLNQKHLNQKQTSLYLKYFKFLDFDYERIEQYIKPLINDLQNNPLQIHFVYSSKILKTESQFVSFEMQEQFFSQNQNIQDLVVTIQKLNYTSGALCSNAQLKLPQLFKQRFEYKNFGEIALGQLQNILSKNFQEFKQIDITIDLIKEFNFNKFAITNLINSLGQGIEMKNQSNIFNNQIILADTIHYIQDQATYYTAICTGLHTLFSNKFSNEIFEKNIIKLLFYQTYFILKKTIRINYQSNRSSQFQSNDLLKIKNGMIIQKLFISYLSYLYCVTQFENGKQFLLYLIDILDEDQQEFENILNLLLEEIMQVYLILNDNENQKIKSVYQGTENHMEYSQFHRIDTCFIKLYIFLFDVNGFSRFQNMMEEFYQSYNCTLGEKQLGTIIQQQTQEKYNKFQQMFINLIVLDYDLYNVCCPLLTQLTNDLKLSLVRIVGNYFIISTQMEYQDIQQKLKNFGVLITSNFSKHILQICEVDQTTKKLKLKVEYKIFYEPSLIQNQSQLYGQIQERLFEQKKSDSEILLGNGITWDIEQFSNKNYRVLMHQVLKIYCHFELFLKNLVYLLQNRNLIQQQCYLIYAQIAYLNQFDQQLFKQYFEIVIIQLEEIQQQNNLGEQQNQQKIKVLIQSINELNQEQTKNNVQKTIKQKFQIQKEQYKAKFNKIQSSNLIQEMLDKKEQNEILIKEEDQCSTCKLDFTTSNSVGMMNIYLKSSQQLFNQRNGMLKEEITFDLDLGIQTCKHYFHDQCLSQIFNSHQMIDNIYGYGLNQRSFDCPICKFSANCRFPIQQIDNQKVKSLNTYLSKIYYNLKIEPFLNQEITIAKIYISLFYDLLISLFINPQNYKKTQKNILFNQLLQCFYQTILDMDQNNKDVLPQIKNIQNKNNFLMNILSSICEIYMKQCSLNQLRLSITQLIGQYRQLSQDEISLLISSFGIEEKMMIQIISKTEKQCIHDTFLEYYQTFQTKAIQFVQNNLGQTFLEFHSKYFSNKCKICKFYNQKKSKNSGVTVCLLCQDLFCNEPCSEDYIEDIHYHVKIMHNENSIFVNLQDGSVTLINSYALITRFKYLYYNSLGEKINIEDPNSDWNEYKLDITKANELADIIVNNAYSKIIKSQKNKSFYH</sequence>
<evidence type="ECO:0000313" key="7">
    <source>
        <dbReference type="Proteomes" id="UP000688137"/>
    </source>
</evidence>
<comment type="caution">
    <text evidence="6">The sequence shown here is derived from an EMBL/GenBank/DDBJ whole genome shotgun (WGS) entry which is preliminary data.</text>
</comment>
<dbReference type="PANTHER" id="PTHR38924">
    <property type="entry name" value="ASPARAGINE AND ASPARTATE RICH PROTEIN 1"/>
    <property type="match status" value="1"/>
</dbReference>
<dbReference type="InterPro" id="IPR003126">
    <property type="entry name" value="Znf_UBR"/>
</dbReference>
<dbReference type="PROSITE" id="PS51157">
    <property type="entry name" value="ZF_UBR"/>
    <property type="match status" value="1"/>
</dbReference>
<dbReference type="Pfam" id="PF02207">
    <property type="entry name" value="zf-UBR"/>
    <property type="match status" value="1"/>
</dbReference>
<dbReference type="SMART" id="SM00396">
    <property type="entry name" value="ZnF_UBR1"/>
    <property type="match status" value="1"/>
</dbReference>
<organism evidence="6 7">
    <name type="scientific">Paramecium primaurelia</name>
    <dbReference type="NCBI Taxonomy" id="5886"/>
    <lineage>
        <taxon>Eukaryota</taxon>
        <taxon>Sar</taxon>
        <taxon>Alveolata</taxon>
        <taxon>Ciliophora</taxon>
        <taxon>Intramacronucleata</taxon>
        <taxon>Oligohymenophorea</taxon>
        <taxon>Peniculida</taxon>
        <taxon>Parameciidae</taxon>
        <taxon>Paramecium</taxon>
    </lineage>
</organism>
<dbReference type="EMBL" id="CAJJDM010000094">
    <property type="protein sequence ID" value="CAD8092852.1"/>
    <property type="molecule type" value="Genomic_DNA"/>
</dbReference>
<protein>
    <recommendedName>
        <fullName evidence="5">UBR-type domain-containing protein</fullName>
    </recommendedName>
</protein>
<evidence type="ECO:0000256" key="4">
    <source>
        <dbReference type="PROSITE-ProRule" id="PRU00508"/>
    </source>
</evidence>
<accession>A0A8S1NL25</accession>
<keyword evidence="1" id="KW-0479">Metal-binding</keyword>
<evidence type="ECO:0000313" key="6">
    <source>
        <dbReference type="EMBL" id="CAD8092852.1"/>
    </source>
</evidence>
<evidence type="ECO:0000256" key="3">
    <source>
        <dbReference type="ARBA" id="ARBA00022833"/>
    </source>
</evidence>
<keyword evidence="3" id="KW-0862">Zinc</keyword>
<keyword evidence="7" id="KW-1185">Reference proteome</keyword>
<dbReference type="PANTHER" id="PTHR38924:SF2">
    <property type="entry name" value="CHROMOSOME UNDETERMINED SCAFFOLD_10, WHOLE GENOME SHOTGUN SEQUENCE"/>
    <property type="match status" value="1"/>
</dbReference>
<proteinExistence type="predicted"/>
<name>A0A8S1NL25_PARPR</name>
<feature type="domain" description="UBR-type" evidence="5">
    <location>
        <begin position="49"/>
        <end position="119"/>
    </location>
</feature>
<evidence type="ECO:0000256" key="2">
    <source>
        <dbReference type="ARBA" id="ARBA00022771"/>
    </source>
</evidence>
<feature type="zinc finger region" description="UBR-type" evidence="4">
    <location>
        <begin position="49"/>
        <end position="119"/>
    </location>
</feature>
<evidence type="ECO:0000256" key="1">
    <source>
        <dbReference type="ARBA" id="ARBA00022723"/>
    </source>
</evidence>
<dbReference type="Proteomes" id="UP000688137">
    <property type="component" value="Unassembled WGS sequence"/>
</dbReference>
<dbReference type="GO" id="GO:0008270">
    <property type="term" value="F:zinc ion binding"/>
    <property type="evidence" value="ECO:0007669"/>
    <property type="project" value="UniProtKB-KW"/>
</dbReference>
<evidence type="ECO:0000259" key="5">
    <source>
        <dbReference type="PROSITE" id="PS51157"/>
    </source>
</evidence>